<feature type="transmembrane region" description="Helical" evidence="7">
    <location>
        <begin position="884"/>
        <end position="912"/>
    </location>
</feature>
<evidence type="ECO:0000256" key="4">
    <source>
        <dbReference type="ARBA" id="ARBA00022989"/>
    </source>
</evidence>
<dbReference type="OrthoDB" id="6147412at2759"/>
<keyword evidence="10" id="KW-1185">Reference proteome</keyword>
<feature type="transmembrane region" description="Helical" evidence="7">
    <location>
        <begin position="810"/>
        <end position="831"/>
    </location>
</feature>
<dbReference type="PROSITE" id="PS50125">
    <property type="entry name" value="GUANYLATE_CYCLASE_2"/>
    <property type="match status" value="1"/>
</dbReference>
<dbReference type="GO" id="GO:0004383">
    <property type="term" value="F:guanylate cyclase activity"/>
    <property type="evidence" value="ECO:0007669"/>
    <property type="project" value="TreeGrafter"/>
</dbReference>
<evidence type="ECO:0000313" key="9">
    <source>
        <dbReference type="EMBL" id="OHS95370.1"/>
    </source>
</evidence>
<dbReference type="GO" id="GO:0007168">
    <property type="term" value="P:receptor guanylyl cyclase signaling pathway"/>
    <property type="evidence" value="ECO:0007669"/>
    <property type="project" value="TreeGrafter"/>
</dbReference>
<dbReference type="EMBL" id="MLAK01001249">
    <property type="protein sequence ID" value="OHS95370.1"/>
    <property type="molecule type" value="Genomic_DNA"/>
</dbReference>
<evidence type="ECO:0000259" key="8">
    <source>
        <dbReference type="PROSITE" id="PS50125"/>
    </source>
</evidence>
<organism evidence="9 10">
    <name type="scientific">Tritrichomonas foetus</name>
    <dbReference type="NCBI Taxonomy" id="1144522"/>
    <lineage>
        <taxon>Eukaryota</taxon>
        <taxon>Metamonada</taxon>
        <taxon>Parabasalia</taxon>
        <taxon>Tritrichomonadida</taxon>
        <taxon>Tritrichomonadidae</taxon>
        <taxon>Tritrichomonas</taxon>
    </lineage>
</organism>
<dbReference type="GO" id="GO:0004016">
    <property type="term" value="F:adenylate cyclase activity"/>
    <property type="evidence" value="ECO:0007669"/>
    <property type="project" value="TreeGrafter"/>
</dbReference>
<comment type="subcellular location">
    <subcellularLocation>
        <location evidence="1">Membrane</location>
    </subcellularLocation>
</comment>
<feature type="transmembrane region" description="Helical" evidence="7">
    <location>
        <begin position="226"/>
        <end position="245"/>
    </location>
</feature>
<dbReference type="Pfam" id="PF00211">
    <property type="entry name" value="Guanylate_cyc"/>
    <property type="match status" value="1"/>
</dbReference>
<accession>A0A1J4J850</accession>
<dbReference type="VEuPathDB" id="TrichDB:TRFO_38511"/>
<dbReference type="SUPFAM" id="SSF55073">
    <property type="entry name" value="Nucleotide cyclase"/>
    <property type="match status" value="1"/>
</dbReference>
<name>A0A1J4J850_9EUKA</name>
<feature type="transmembrane region" description="Helical" evidence="7">
    <location>
        <begin position="114"/>
        <end position="136"/>
    </location>
</feature>
<sequence length="1494" mass="173459">MLHSTLSRIRLSPSKSETQTSFFTNHEAEADVSIIHAPVYSDFIVYLTRRTKIYQPFVTFLFLFLVAQEIISGFIPSHTKFWERDSQTNKAIQLLGYILLVLSPRVNSPSFSPIILTLFLLMVISLFLLLICYLLFQRNRSIPLVLCVTYRYLLIILVTLLFPLIIAFCSKHLGNAFIDAQFNYNGYSTIFIILFFVFSLIMMTASLIFFHYTISLSDSLFKIFKPIAIVRLYFLLGIKTLVIAIAHSTEIWISLPPLLVFIISLINFLCEATQSNWAIQSQQIRILTALFSSVLTSAFIFIDTLLLDEDKLHPKHILWTSILFLIFSKFAIQKIAKIDVIKTMKRLDSLTYPDNIKHSISVFKDICIGLKYGHLNVIKTAHAEEIFERFHNVDLYFLFTRLIFTHPKSQISLRDIADRIEPGPRFNPILNHIHHLILREIGPDNQELHDIFSNEIISLHRKFKNLIVSVRVVYDMILNKLTRNLPKATGTFQYRYHKTTKHLLKFVQKYPGSPDAEYFIKLFTTLFPNSNEAHEIEFWQNYNPNYIHQDITLFPSHLPILLQNKCDFKNYNRVYSNVRKIIPENLFSFETFYKKRMKQIGYMKGPFQYIIHKPFILFPMIFIILYPLTFMIISYYDCNNFLDRSLHIIHGFSIKWRVYQMNNALYPALFFKNETNFWHLFGSMDNYMMLKLKEISNLQTDLLRYAKGIGSYIHINLDIFTTFDKIFRMHGDNHFNTTYYQKLMHISFISGDFLTYDYIYLHYDPDVIYGMNILSDILNSSALICNALSDGLKSIDVNGKGLLVYNNSPYYFLISEIILLVIIFFVILISLKNANSKLDLFLVTLRETSKAAVSKVLNDYNRCLTLVSTKKRTRRKHLKIRRQFNFLLHFALPSSIILLILIILICMHSVLVMCSQTQTNNAVEAYTTLTEVYDDLSIVVISLTILKFYPNVTEHQWDKTTNKIKRICQEYEKVDWFFSKPTQLYCPICSLTNILLDSKVTPNKTYYSMIYEWLAMAEHTLADSPESQSEELILNMILTYYGDIDYVMMNLFDTVLETLQHNANKTKSYELTILIIYAFFVIVMFSIMEIVIYLADYPFHNVVMLLGRLPENSLAKDSVKILSNHSWDFESKMFEFDPLYYEHILKTLPDPIIVINRLMNIIKYNIAAKQIINMDEELPKDDQKKTKLFECMAIDLYEMSEDNIIDESKHASFCDIVEDYMYDDNCTTVNKKVGSLKSPRKLYFDLIIQPIDDADLSSSLNQKDSGHFALIFKDIGEEIRQQKMLEQEAEKHLQIVNQILPTQIAHRLITQQASISFTIEKVAISFCDIVSFTPWCGSQTPETVVNTLNHMFKRFDKICAKNVEVTKIKCIGDCYMTAAGVFSSVYNPDYAAQQMIEFCLDLIDAIDIINQQVNSSLKVRIGVAYGGPISAGVMGMHKPVFDIWGEIVNIANAMESSGKAMHAHLTSNLYYIAQKVPNITIEEGDDGTYFVSRE</sequence>
<dbReference type="SMART" id="SM00044">
    <property type="entry name" value="CYCc"/>
    <property type="match status" value="1"/>
</dbReference>
<dbReference type="InterPro" id="IPR050401">
    <property type="entry name" value="Cyclic_nucleotide_synthase"/>
</dbReference>
<dbReference type="GO" id="GO:0035556">
    <property type="term" value="P:intracellular signal transduction"/>
    <property type="evidence" value="ECO:0007669"/>
    <property type="project" value="InterPro"/>
</dbReference>
<keyword evidence="6" id="KW-0456">Lyase</keyword>
<feature type="transmembrane region" description="Helical" evidence="7">
    <location>
        <begin position="1071"/>
        <end position="1095"/>
    </location>
</feature>
<feature type="transmembrane region" description="Helical" evidence="7">
    <location>
        <begin position="317"/>
        <end position="336"/>
    </location>
</feature>
<feature type="domain" description="Guanylate cyclase" evidence="8">
    <location>
        <begin position="1323"/>
        <end position="1455"/>
    </location>
</feature>
<feature type="transmembrane region" description="Helical" evidence="7">
    <location>
        <begin position="57"/>
        <end position="75"/>
    </location>
</feature>
<keyword evidence="5 7" id="KW-0472">Membrane</keyword>
<feature type="transmembrane region" description="Helical" evidence="7">
    <location>
        <begin position="148"/>
        <end position="168"/>
    </location>
</feature>
<dbReference type="InterPro" id="IPR001054">
    <property type="entry name" value="A/G_cyclase"/>
</dbReference>
<feature type="transmembrane region" description="Helical" evidence="7">
    <location>
        <begin position="251"/>
        <end position="272"/>
    </location>
</feature>
<evidence type="ECO:0000256" key="3">
    <source>
        <dbReference type="ARBA" id="ARBA00022741"/>
    </source>
</evidence>
<dbReference type="CDD" id="cd07302">
    <property type="entry name" value="CHD"/>
    <property type="match status" value="1"/>
</dbReference>
<dbReference type="GO" id="GO:0005886">
    <property type="term" value="C:plasma membrane"/>
    <property type="evidence" value="ECO:0007669"/>
    <property type="project" value="TreeGrafter"/>
</dbReference>
<dbReference type="PANTHER" id="PTHR11920:SF335">
    <property type="entry name" value="GUANYLATE CYCLASE"/>
    <property type="match status" value="1"/>
</dbReference>
<evidence type="ECO:0000256" key="5">
    <source>
        <dbReference type="ARBA" id="ARBA00023136"/>
    </source>
</evidence>
<feature type="transmembrane region" description="Helical" evidence="7">
    <location>
        <begin position="188"/>
        <end position="214"/>
    </location>
</feature>
<dbReference type="GO" id="GO:0000166">
    <property type="term" value="F:nucleotide binding"/>
    <property type="evidence" value="ECO:0007669"/>
    <property type="project" value="UniProtKB-KW"/>
</dbReference>
<proteinExistence type="predicted"/>
<reference evidence="9" key="1">
    <citation type="submission" date="2016-10" db="EMBL/GenBank/DDBJ databases">
        <authorList>
            <person name="Benchimol M."/>
            <person name="Almeida L.G."/>
            <person name="Vasconcelos A.T."/>
            <person name="Perreira-Neves A."/>
            <person name="Rosa I.A."/>
            <person name="Tasca T."/>
            <person name="Bogo M.R."/>
            <person name="de Souza W."/>
        </authorList>
    </citation>
    <scope>NUCLEOTIDE SEQUENCE [LARGE SCALE GENOMIC DNA]</scope>
    <source>
        <strain evidence="9">K</strain>
    </source>
</reference>
<keyword evidence="4 7" id="KW-1133">Transmembrane helix</keyword>
<evidence type="ECO:0000256" key="7">
    <source>
        <dbReference type="SAM" id="Phobius"/>
    </source>
</evidence>
<feature type="transmembrane region" description="Helical" evidence="7">
    <location>
        <begin position="284"/>
        <end position="302"/>
    </location>
</feature>
<dbReference type="GO" id="GO:0001653">
    <property type="term" value="F:peptide receptor activity"/>
    <property type="evidence" value="ECO:0007669"/>
    <property type="project" value="TreeGrafter"/>
</dbReference>
<evidence type="ECO:0000256" key="2">
    <source>
        <dbReference type="ARBA" id="ARBA00022692"/>
    </source>
</evidence>
<evidence type="ECO:0000313" key="10">
    <source>
        <dbReference type="Proteomes" id="UP000179807"/>
    </source>
</evidence>
<dbReference type="Proteomes" id="UP000179807">
    <property type="component" value="Unassembled WGS sequence"/>
</dbReference>
<comment type="caution">
    <text evidence="9">The sequence shown here is derived from an EMBL/GenBank/DDBJ whole genome shotgun (WGS) entry which is preliminary data.</text>
</comment>
<feature type="transmembrane region" description="Helical" evidence="7">
    <location>
        <begin position="615"/>
        <end position="636"/>
    </location>
</feature>
<dbReference type="InterPro" id="IPR029787">
    <property type="entry name" value="Nucleotide_cyclase"/>
</dbReference>
<evidence type="ECO:0000256" key="1">
    <source>
        <dbReference type="ARBA" id="ARBA00004370"/>
    </source>
</evidence>
<keyword evidence="2 7" id="KW-0812">Transmembrane</keyword>
<dbReference type="RefSeq" id="XP_068348507.1">
    <property type="nucleotide sequence ID" value="XM_068512084.1"/>
</dbReference>
<keyword evidence="3" id="KW-0547">Nucleotide-binding</keyword>
<protein>
    <recommendedName>
        <fullName evidence="8">Guanylate cyclase domain-containing protein</fullName>
    </recommendedName>
</protein>
<evidence type="ECO:0000256" key="6">
    <source>
        <dbReference type="ARBA" id="ARBA00023239"/>
    </source>
</evidence>
<dbReference type="Gene3D" id="3.30.70.1230">
    <property type="entry name" value="Nucleotide cyclase"/>
    <property type="match status" value="1"/>
</dbReference>
<dbReference type="GeneID" id="94846788"/>
<gene>
    <name evidence="9" type="ORF">TRFO_38511</name>
</gene>
<dbReference type="PANTHER" id="PTHR11920">
    <property type="entry name" value="GUANYLYL CYCLASE"/>
    <property type="match status" value="1"/>
</dbReference>